<sequence>MLPLSNRLPFLRQRKLEDMDNNSLKFKSSDDVLGEEDEFIVSTPNESSFYALLFSARPIDNLRVMGKKYLRYYDIIRKR</sequence>
<proteinExistence type="predicted"/>
<protein>
    <submittedName>
        <fullName evidence="1">Uncharacterized protein</fullName>
    </submittedName>
</protein>
<gene>
    <name evidence="1" type="ORF">OCTVUL_1B031623</name>
</gene>
<evidence type="ECO:0000313" key="2">
    <source>
        <dbReference type="Proteomes" id="UP001162480"/>
    </source>
</evidence>
<name>A0AA36B1W9_OCTVU</name>
<reference evidence="1" key="1">
    <citation type="submission" date="2023-08" db="EMBL/GenBank/DDBJ databases">
        <authorList>
            <person name="Alioto T."/>
            <person name="Alioto T."/>
            <person name="Gomez Garrido J."/>
        </authorList>
    </citation>
    <scope>NUCLEOTIDE SEQUENCE</scope>
</reference>
<dbReference type="AlphaFoldDB" id="A0AA36B1W9"/>
<organism evidence="1 2">
    <name type="scientific">Octopus vulgaris</name>
    <name type="common">Common octopus</name>
    <dbReference type="NCBI Taxonomy" id="6645"/>
    <lineage>
        <taxon>Eukaryota</taxon>
        <taxon>Metazoa</taxon>
        <taxon>Spiralia</taxon>
        <taxon>Lophotrochozoa</taxon>
        <taxon>Mollusca</taxon>
        <taxon>Cephalopoda</taxon>
        <taxon>Coleoidea</taxon>
        <taxon>Octopodiformes</taxon>
        <taxon>Octopoda</taxon>
        <taxon>Incirrata</taxon>
        <taxon>Octopodidae</taxon>
        <taxon>Octopus</taxon>
    </lineage>
</organism>
<evidence type="ECO:0000313" key="1">
    <source>
        <dbReference type="EMBL" id="CAI9726445.1"/>
    </source>
</evidence>
<keyword evidence="2" id="KW-1185">Reference proteome</keyword>
<dbReference type="Proteomes" id="UP001162480">
    <property type="component" value="Chromosome 8"/>
</dbReference>
<dbReference type="EMBL" id="OX597821">
    <property type="protein sequence ID" value="CAI9726445.1"/>
    <property type="molecule type" value="Genomic_DNA"/>
</dbReference>
<accession>A0AA36B1W9</accession>